<reference evidence="1 2" key="1">
    <citation type="submission" date="2016-08" db="EMBL/GenBank/DDBJ databases">
        <title>Genome-based comparison of Moorella thermoacetic strains.</title>
        <authorList>
            <person name="Poehlein A."/>
            <person name="Bengelsdorf F.R."/>
            <person name="Esser C."/>
            <person name="Duerre P."/>
            <person name="Daniel R."/>
        </authorList>
    </citation>
    <scope>NUCLEOTIDE SEQUENCE [LARGE SCALE GENOMIC DNA]</scope>
    <source>
        <strain evidence="1 2">DSM 21394</strain>
    </source>
</reference>
<dbReference type="Proteomes" id="UP000182811">
    <property type="component" value="Unassembled WGS sequence"/>
</dbReference>
<name>A0A1J5NY13_NEOTH</name>
<evidence type="ECO:0000313" key="2">
    <source>
        <dbReference type="Proteomes" id="UP000182811"/>
    </source>
</evidence>
<sequence length="80" mass="8738">MVVVTISNWRRKIVWLLAAVLVAVVLLGQLAAGDHSNLAREDNAPASIQRQEQPASAPAVEDSGRLDGLLEKLRSFYRGE</sequence>
<proteinExistence type="predicted"/>
<gene>
    <name evidence="1" type="ORF">MOTE_21910</name>
</gene>
<organism evidence="1 2">
    <name type="scientific">Neomoorella thermoacetica</name>
    <name type="common">Clostridium thermoaceticum</name>
    <dbReference type="NCBI Taxonomy" id="1525"/>
    <lineage>
        <taxon>Bacteria</taxon>
        <taxon>Bacillati</taxon>
        <taxon>Bacillota</taxon>
        <taxon>Clostridia</taxon>
        <taxon>Neomoorellales</taxon>
        <taxon>Neomoorellaceae</taxon>
        <taxon>Neomoorella</taxon>
    </lineage>
</organism>
<dbReference type="EMBL" id="MDDC01000018">
    <property type="protein sequence ID" value="OIQ58259.1"/>
    <property type="molecule type" value="Genomic_DNA"/>
</dbReference>
<evidence type="ECO:0000313" key="1">
    <source>
        <dbReference type="EMBL" id="OIQ58259.1"/>
    </source>
</evidence>
<comment type="caution">
    <text evidence="1">The sequence shown here is derived from an EMBL/GenBank/DDBJ whole genome shotgun (WGS) entry which is preliminary data.</text>
</comment>
<accession>A0A1J5NY13</accession>
<dbReference type="AlphaFoldDB" id="A0A1J5NY13"/>
<dbReference type="OrthoDB" id="9916910at2"/>
<protein>
    <submittedName>
        <fullName evidence="1">Uncharacterized protein</fullName>
    </submittedName>
</protein>